<gene>
    <name evidence="2" type="ORF">OS242_05040</name>
</gene>
<dbReference type="PANTHER" id="PTHR47545">
    <property type="entry name" value="MULTIFUNCTIONAL CCA PROTEIN"/>
    <property type="match status" value="1"/>
</dbReference>
<keyword evidence="3" id="KW-1185">Reference proteome</keyword>
<sequence>MSVLTMVIGSPGIDKAPVVRERAAGSGNVVIRMDGEADATNAILLQLGKALPTGKRIVLDDALRTPKLRKPYLEMAQRFGYRTEAILLNEPLEALLGGSNHQRDLKKWERQLRIPTYAEGFDRIEVRTSEPVLEAARDFFRDEEARLIQDPTGLIRELEQDGRLERWLPELHRCIPIDQHNPHHRFTIYEHILKASDVMAGSTLKMVWTMLLHDIGKAYPDIKQFTGVVTQDFDGWKKKDRVIIENGADIREGRDSGESYIVRGRQIPRDCVDTNLVGHFYEHENLGAQLSFRVLTRLGYDHDFALEVATLIQFHMLLPRQPDEADLKEMRSFYDKVGAYAGDLMWVRLADDRGK</sequence>
<accession>A0ABT3WXD9</accession>
<keyword evidence="1" id="KW-0547">Nucleotide-binding</keyword>
<dbReference type="RefSeq" id="WP_267150565.1">
    <property type="nucleotide sequence ID" value="NZ_JAPMLT010000002.1"/>
</dbReference>
<dbReference type="PANTHER" id="PTHR47545:SF2">
    <property type="entry name" value="CC-ADDING TRNA NUCLEOTIDYLTRANSFERASE"/>
    <property type="match status" value="1"/>
</dbReference>
<dbReference type="Proteomes" id="UP001208017">
    <property type="component" value="Unassembled WGS sequence"/>
</dbReference>
<dbReference type="Gene3D" id="3.40.50.300">
    <property type="entry name" value="P-loop containing nucleotide triphosphate hydrolases"/>
    <property type="match status" value="1"/>
</dbReference>
<proteinExistence type="predicted"/>
<dbReference type="SUPFAM" id="SSF109604">
    <property type="entry name" value="HD-domain/PDEase-like"/>
    <property type="match status" value="1"/>
</dbReference>
<evidence type="ECO:0008006" key="4">
    <source>
        <dbReference type="Google" id="ProtNLM"/>
    </source>
</evidence>
<dbReference type="InterPro" id="IPR027417">
    <property type="entry name" value="P-loop_NTPase"/>
</dbReference>
<reference evidence="2 3" key="1">
    <citation type="submission" date="2022-11" db="EMBL/GenBank/DDBJ databases">
        <title>Study of microbial diversity in lake waters.</title>
        <authorList>
            <person name="Zhang J."/>
        </authorList>
    </citation>
    <scope>NUCLEOTIDE SEQUENCE [LARGE SCALE GENOMIC DNA]</scope>
    <source>
        <strain evidence="2 3">DT12</strain>
    </source>
</reference>
<comment type="caution">
    <text evidence="2">The sequence shown here is derived from an EMBL/GenBank/DDBJ whole genome shotgun (WGS) entry which is preliminary data.</text>
</comment>
<evidence type="ECO:0000313" key="3">
    <source>
        <dbReference type="Proteomes" id="UP001208017"/>
    </source>
</evidence>
<evidence type="ECO:0000256" key="1">
    <source>
        <dbReference type="ARBA" id="ARBA00022741"/>
    </source>
</evidence>
<dbReference type="EMBL" id="JAPMLT010000002">
    <property type="protein sequence ID" value="MCX7569319.1"/>
    <property type="molecule type" value="Genomic_DNA"/>
</dbReference>
<name>A0ABT3WXD9_9BACL</name>
<evidence type="ECO:0000313" key="2">
    <source>
        <dbReference type="EMBL" id="MCX7569319.1"/>
    </source>
</evidence>
<protein>
    <recommendedName>
        <fullName evidence="4">HD domain-containing protein</fullName>
    </recommendedName>
</protein>
<organism evidence="2 3">
    <name type="scientific">Tumebacillus lacus</name>
    <dbReference type="NCBI Taxonomy" id="2995335"/>
    <lineage>
        <taxon>Bacteria</taxon>
        <taxon>Bacillati</taxon>
        <taxon>Bacillota</taxon>
        <taxon>Bacilli</taxon>
        <taxon>Bacillales</taxon>
        <taxon>Alicyclobacillaceae</taxon>
        <taxon>Tumebacillus</taxon>
    </lineage>
</organism>
<dbReference type="Gene3D" id="1.10.3210.10">
    <property type="entry name" value="Hypothetical protein af1432"/>
    <property type="match status" value="1"/>
</dbReference>
<dbReference type="InterPro" id="IPR050124">
    <property type="entry name" value="tRNA_CCA-adding_enzyme"/>
</dbReference>